<dbReference type="RefSeq" id="WP_092874130.1">
    <property type="nucleotide sequence ID" value="NZ_FOJY01000021.1"/>
</dbReference>
<protein>
    <submittedName>
        <fullName evidence="1">Uncharacterized protein</fullName>
    </submittedName>
</protein>
<evidence type="ECO:0000313" key="1">
    <source>
        <dbReference type="EMBL" id="SFB32567.1"/>
    </source>
</evidence>
<dbReference type="STRING" id="1120918.SAMN05216249_1217"/>
<evidence type="ECO:0000313" key="2">
    <source>
        <dbReference type="Proteomes" id="UP000198838"/>
    </source>
</evidence>
<keyword evidence="2" id="KW-1185">Reference proteome</keyword>
<dbReference type="EMBL" id="FOJY01000021">
    <property type="protein sequence ID" value="SFB32567.1"/>
    <property type="molecule type" value="Genomic_DNA"/>
</dbReference>
<dbReference type="Proteomes" id="UP000198838">
    <property type="component" value="Unassembled WGS sequence"/>
</dbReference>
<reference evidence="1 2" key="1">
    <citation type="submission" date="2016-10" db="EMBL/GenBank/DDBJ databases">
        <authorList>
            <person name="de Groot N.N."/>
        </authorList>
    </citation>
    <scope>NUCLEOTIDE SEQUENCE [LARGE SCALE GENOMIC DNA]</scope>
    <source>
        <strain evidence="1 2">DSM 5522</strain>
    </source>
</reference>
<name>A0A1I1A3R7_9FIRM</name>
<accession>A0A1I1A3R7</accession>
<proteinExistence type="predicted"/>
<organism evidence="1 2">
    <name type="scientific">Acetitomaculum ruminis DSM 5522</name>
    <dbReference type="NCBI Taxonomy" id="1120918"/>
    <lineage>
        <taxon>Bacteria</taxon>
        <taxon>Bacillati</taxon>
        <taxon>Bacillota</taxon>
        <taxon>Clostridia</taxon>
        <taxon>Lachnospirales</taxon>
        <taxon>Lachnospiraceae</taxon>
        <taxon>Acetitomaculum</taxon>
    </lineage>
</organism>
<gene>
    <name evidence="1" type="ORF">SAMN05216249_1217</name>
</gene>
<sequence length="132" mass="15136">MSTIKFFASRSELDEFKHEDISIYSNKKDKTGRTISGFSNCVYLDWEYNDESAKMIIQYIYSQLNKAKSNKIELWACPEGNPLTLSLKYKPIKKSSCSIDMLTIGHIKSIWHTPARKPECIVVFSESDLSLA</sequence>
<dbReference type="AlphaFoldDB" id="A0A1I1A3R7"/>